<dbReference type="EMBL" id="BMOU01000007">
    <property type="protein sequence ID" value="GGO03329.1"/>
    <property type="molecule type" value="Genomic_DNA"/>
</dbReference>
<name>A0A830GQ67_9EURY</name>
<reference evidence="1" key="2">
    <citation type="submission" date="2020-09" db="EMBL/GenBank/DDBJ databases">
        <authorList>
            <person name="Sun Q."/>
            <person name="Ohkuma M."/>
        </authorList>
    </citation>
    <scope>NUCLEOTIDE SEQUENCE</scope>
    <source>
        <strain evidence="1">JCM 17820</strain>
    </source>
</reference>
<dbReference type="Pfam" id="PF05711">
    <property type="entry name" value="TylF"/>
    <property type="match status" value="1"/>
</dbReference>
<evidence type="ECO:0008006" key="3">
    <source>
        <dbReference type="Google" id="ProtNLM"/>
    </source>
</evidence>
<accession>A0A830GQ67</accession>
<sequence>MKTAAEPAPSMDSVVVKDLADADEMAMTNEAQLSNHFHLLRQTLLADVPGDVVELGCFRGTSAVLFQRVLAHYAPARDLHVYDSFEGLPPKSEADGDAPLEEGFCYATVEELRDRFDAFDAAHPTVHEGWFEETLPEELPETIAYAHLDGDFYDSVLTSLEAVYPRLAEGAIVVVDDYVDPSVLDHHDILPGVKEACDEFFADRPEEVAVLACGENQAHGYVRKQ</sequence>
<dbReference type="AlphaFoldDB" id="A0A830GQ67"/>
<dbReference type="Proteomes" id="UP000605784">
    <property type="component" value="Unassembled WGS sequence"/>
</dbReference>
<reference evidence="1" key="1">
    <citation type="journal article" date="2014" name="Int. J. Syst. Evol. Microbiol.">
        <title>Complete genome sequence of Corynebacterium casei LMG S-19264T (=DSM 44701T), isolated from a smear-ripened cheese.</title>
        <authorList>
            <consortium name="US DOE Joint Genome Institute (JGI-PGF)"/>
            <person name="Walter F."/>
            <person name="Albersmeier A."/>
            <person name="Kalinowski J."/>
            <person name="Ruckert C."/>
        </authorList>
    </citation>
    <scope>NUCLEOTIDE SEQUENCE</scope>
    <source>
        <strain evidence="1">JCM 17820</strain>
    </source>
</reference>
<comment type="caution">
    <text evidence="1">The sequence shown here is derived from an EMBL/GenBank/DDBJ whole genome shotgun (WGS) entry which is preliminary data.</text>
</comment>
<dbReference type="PANTHER" id="PTHR40036:SF1">
    <property type="entry name" value="MACROCIN O-METHYLTRANSFERASE"/>
    <property type="match status" value="1"/>
</dbReference>
<gene>
    <name evidence="1" type="ORF">GCM10009030_38870</name>
</gene>
<evidence type="ECO:0000313" key="2">
    <source>
        <dbReference type="Proteomes" id="UP000605784"/>
    </source>
</evidence>
<organism evidence="1 2">
    <name type="scientific">Haloarcula pellucida</name>
    <dbReference type="NCBI Taxonomy" id="1427151"/>
    <lineage>
        <taxon>Archaea</taxon>
        <taxon>Methanobacteriati</taxon>
        <taxon>Methanobacteriota</taxon>
        <taxon>Stenosarchaea group</taxon>
        <taxon>Halobacteria</taxon>
        <taxon>Halobacteriales</taxon>
        <taxon>Haloarculaceae</taxon>
        <taxon>Haloarcula</taxon>
    </lineage>
</organism>
<protein>
    <recommendedName>
        <fullName evidence="3">Methyltransferase</fullName>
    </recommendedName>
</protein>
<dbReference type="SUPFAM" id="SSF53335">
    <property type="entry name" value="S-adenosyl-L-methionine-dependent methyltransferases"/>
    <property type="match status" value="1"/>
</dbReference>
<evidence type="ECO:0000313" key="1">
    <source>
        <dbReference type="EMBL" id="GGO03329.1"/>
    </source>
</evidence>
<dbReference type="InterPro" id="IPR029063">
    <property type="entry name" value="SAM-dependent_MTases_sf"/>
</dbReference>
<dbReference type="Gene3D" id="3.40.50.150">
    <property type="entry name" value="Vaccinia Virus protein VP39"/>
    <property type="match status" value="1"/>
</dbReference>
<proteinExistence type="predicted"/>
<dbReference type="InterPro" id="IPR008884">
    <property type="entry name" value="TylF_MeTrfase"/>
</dbReference>
<dbReference type="PANTHER" id="PTHR40036">
    <property type="entry name" value="MACROCIN O-METHYLTRANSFERASE"/>
    <property type="match status" value="1"/>
</dbReference>
<keyword evidence="2" id="KW-1185">Reference proteome</keyword>
<dbReference type="RefSeq" id="WP_189001919.1">
    <property type="nucleotide sequence ID" value="NZ_BMOU01000007.1"/>
</dbReference>